<gene>
    <name evidence="2" type="ORF">E4U42_005366</name>
</gene>
<feature type="signal peptide" evidence="1">
    <location>
        <begin position="1"/>
        <end position="20"/>
    </location>
</feature>
<dbReference type="EMBL" id="SRPY01000506">
    <property type="protein sequence ID" value="KAG5922743.1"/>
    <property type="molecule type" value="Genomic_DNA"/>
</dbReference>
<feature type="chain" id="PRO_5035472540" evidence="1">
    <location>
        <begin position="21"/>
        <end position="137"/>
    </location>
</feature>
<keyword evidence="1" id="KW-0732">Signal</keyword>
<keyword evidence="3" id="KW-1185">Reference proteome</keyword>
<evidence type="ECO:0000313" key="2">
    <source>
        <dbReference type="EMBL" id="KAG5922743.1"/>
    </source>
</evidence>
<organism evidence="2 3">
    <name type="scientific">Claviceps africana</name>
    <dbReference type="NCBI Taxonomy" id="83212"/>
    <lineage>
        <taxon>Eukaryota</taxon>
        <taxon>Fungi</taxon>
        <taxon>Dikarya</taxon>
        <taxon>Ascomycota</taxon>
        <taxon>Pezizomycotina</taxon>
        <taxon>Sordariomycetes</taxon>
        <taxon>Hypocreomycetidae</taxon>
        <taxon>Hypocreales</taxon>
        <taxon>Clavicipitaceae</taxon>
        <taxon>Claviceps</taxon>
    </lineage>
</organism>
<dbReference type="Proteomes" id="UP000811619">
    <property type="component" value="Unassembled WGS sequence"/>
</dbReference>
<accession>A0A8K0NGE1</accession>
<comment type="caution">
    <text evidence="2">The sequence shown here is derived from an EMBL/GenBank/DDBJ whole genome shotgun (WGS) entry which is preliminary data.</text>
</comment>
<sequence length="137" mass="14430">MHLLAPALTALGLLAGHSAAQYGGLKPKPKPSQPRPSRCNHVKTLAASSSYACGRIANSRGWDCPDLHVTLRASPQGLDTQPGNEGLRVTFNCQDNTSFLFYCPPSPNAYIDDSAVCPKGVSGVTVGRITPPKPPHA</sequence>
<protein>
    <submittedName>
        <fullName evidence="2">Uncharacterized protein</fullName>
    </submittedName>
</protein>
<evidence type="ECO:0000313" key="3">
    <source>
        <dbReference type="Proteomes" id="UP000811619"/>
    </source>
</evidence>
<dbReference type="AlphaFoldDB" id="A0A8K0NGE1"/>
<reference evidence="2" key="1">
    <citation type="journal article" date="2020" name="bioRxiv">
        <title>Whole genome comparisons of ergot fungi reveals the divergence and evolution of species within the genus Claviceps are the result of varying mechanisms driving genome evolution and host range expansion.</title>
        <authorList>
            <person name="Wyka S.A."/>
            <person name="Mondo S.J."/>
            <person name="Liu M."/>
            <person name="Dettman J."/>
            <person name="Nalam V."/>
            <person name="Broders K.D."/>
        </authorList>
    </citation>
    <scope>NUCLEOTIDE SEQUENCE</scope>
    <source>
        <strain evidence="2">CCC 489</strain>
    </source>
</reference>
<name>A0A8K0NGE1_9HYPO</name>
<evidence type="ECO:0000256" key="1">
    <source>
        <dbReference type="SAM" id="SignalP"/>
    </source>
</evidence>
<proteinExistence type="predicted"/>